<dbReference type="SUPFAM" id="SSF56235">
    <property type="entry name" value="N-terminal nucleophile aminohydrolases (Ntn hydrolases)"/>
    <property type="match status" value="1"/>
</dbReference>
<evidence type="ECO:0000256" key="1">
    <source>
        <dbReference type="ARBA" id="ARBA00022605"/>
    </source>
</evidence>
<keyword evidence="6" id="KW-1185">Reference proteome</keyword>
<dbReference type="SUPFAM" id="SSF52402">
    <property type="entry name" value="Adenine nucleotide alpha hydrolases-like"/>
    <property type="match status" value="1"/>
</dbReference>
<evidence type="ECO:0000313" key="6">
    <source>
        <dbReference type="Proteomes" id="UP000750711"/>
    </source>
</evidence>
<keyword evidence="2" id="KW-0061">Asparagine biosynthesis</keyword>
<dbReference type="InterPro" id="IPR001962">
    <property type="entry name" value="Asn_synthase"/>
</dbReference>
<proteinExistence type="predicted"/>
<sequence length="655" mass="71573">MCGIYFSISRETFVPASADLLELLSSRGPDSINERQVRVTRLGSTGDLQQGDEIAYLSFTSSVLSVRGDHITEQPLVDEATGSLLCWNGDAWKINNVSVTGSDTDAVFSLMLKATMSYTAHAGTPCGPEPVGDIPGAGSSHYGALGALGAAIEGISGPFAFVFYDALNRKVLFGRDCLGRRSLLQRYDDKGNLIISSISDGCSKGNWRELDNKGIYWIDLMSSGLYLRETASLDGGGALKLPFTPLPKLQWAFPEISSAEPHLKLQFAPLSTDLPRDQISPLSPLDPPVLRLRQLLMESLALRIQDIPERSRPGNPPSFQLKTAERPAKVAILFSGGLDCTVLARLAHDILPSNQTIDLLNVAFENPRVVNASKASRGKDAKTKQGCKNVKITPAQSESIHGVPADPMASPLIEAAKHRPATSSTTQSPYEMCPDRITGRKSLAELKKVCHDRHWNFVEINIPYPEALEHRKKIISLIHPHNTEMDLSIAFAFYFAARGAGVVYTEREGEAEEEKASKPLTYTTPARILISGLGADELFAGYSRHGAAFARDGFPGLLEGMDLDISRLGERNLGRDDRIIAHHGKHARYPYLDEALLDWALRAPVWVKTGFGQDNDAARGPSDGEFHLVHPEKKILRLLAWNLGLRAVAGEKKRA</sequence>
<dbReference type="PROSITE" id="PS51278">
    <property type="entry name" value="GATASE_TYPE_2"/>
    <property type="match status" value="1"/>
</dbReference>
<keyword evidence="1" id="KW-0028">Amino-acid biosynthesis</keyword>
<dbReference type="GO" id="GO:0006529">
    <property type="term" value="P:asparagine biosynthetic process"/>
    <property type="evidence" value="ECO:0007669"/>
    <property type="project" value="UniProtKB-KW"/>
</dbReference>
<dbReference type="GO" id="GO:0004066">
    <property type="term" value="F:asparagine synthase (glutamine-hydrolyzing) activity"/>
    <property type="evidence" value="ECO:0007669"/>
    <property type="project" value="InterPro"/>
</dbReference>
<dbReference type="PANTHER" id="PTHR45937:SF1">
    <property type="entry name" value="ASPARAGINE SYNTHETASE DOMAIN-CONTAINING PROTEIN 1"/>
    <property type="match status" value="1"/>
</dbReference>
<protein>
    <recommendedName>
        <fullName evidence="4">Glutamine amidotransferase type-2 domain-containing protein</fullName>
    </recommendedName>
</protein>
<feature type="non-terminal residue" evidence="5">
    <location>
        <position position="655"/>
    </location>
</feature>
<feature type="domain" description="Glutamine amidotransferase type-2" evidence="4">
    <location>
        <begin position="2"/>
        <end position="244"/>
    </location>
</feature>
<evidence type="ECO:0000256" key="3">
    <source>
        <dbReference type="ARBA" id="ARBA00022962"/>
    </source>
</evidence>
<dbReference type="Gene3D" id="3.40.50.620">
    <property type="entry name" value="HUPs"/>
    <property type="match status" value="1"/>
</dbReference>
<dbReference type="InterPro" id="IPR014729">
    <property type="entry name" value="Rossmann-like_a/b/a_fold"/>
</dbReference>
<name>A0A9P8RMM4_9PEZI</name>
<evidence type="ECO:0000259" key="4">
    <source>
        <dbReference type="PROSITE" id="PS51278"/>
    </source>
</evidence>
<dbReference type="EMBL" id="JAGHQM010001034">
    <property type="protein sequence ID" value="KAH0556722.1"/>
    <property type="molecule type" value="Genomic_DNA"/>
</dbReference>
<dbReference type="InterPro" id="IPR051857">
    <property type="entry name" value="Asn_synthetase_domain"/>
</dbReference>
<dbReference type="Proteomes" id="UP000750711">
    <property type="component" value="Unassembled WGS sequence"/>
</dbReference>
<dbReference type="InterPro" id="IPR029055">
    <property type="entry name" value="Ntn_hydrolases_N"/>
</dbReference>
<dbReference type="CDD" id="cd01991">
    <property type="entry name" value="Asn_synthase_B_C"/>
    <property type="match status" value="1"/>
</dbReference>
<evidence type="ECO:0000256" key="2">
    <source>
        <dbReference type="ARBA" id="ARBA00022888"/>
    </source>
</evidence>
<reference evidence="5" key="1">
    <citation type="submission" date="2021-03" db="EMBL/GenBank/DDBJ databases">
        <title>Comparative genomics and phylogenomic investigation of the class Geoglossomycetes provide insights into ecological specialization and systematics.</title>
        <authorList>
            <person name="Melie T."/>
            <person name="Pirro S."/>
            <person name="Miller A.N."/>
            <person name="Quandt A."/>
        </authorList>
    </citation>
    <scope>NUCLEOTIDE SEQUENCE</scope>
    <source>
        <strain evidence="5">CAQ_001_2017</strain>
    </source>
</reference>
<dbReference type="InterPro" id="IPR017932">
    <property type="entry name" value="GATase_2_dom"/>
</dbReference>
<keyword evidence="3" id="KW-0315">Glutamine amidotransferase</keyword>
<dbReference type="CDD" id="cd03766">
    <property type="entry name" value="Gn_AT_II_novel"/>
    <property type="match status" value="1"/>
</dbReference>
<gene>
    <name evidence="5" type="ORF">GP486_005491</name>
</gene>
<dbReference type="Gene3D" id="3.60.20.10">
    <property type="entry name" value="Glutamine Phosphoribosylpyrophosphate, subunit 1, domain 1"/>
    <property type="match status" value="1"/>
</dbReference>
<comment type="caution">
    <text evidence="5">The sequence shown here is derived from an EMBL/GenBank/DDBJ whole genome shotgun (WGS) entry which is preliminary data.</text>
</comment>
<dbReference type="Pfam" id="PF00733">
    <property type="entry name" value="Asn_synthase"/>
    <property type="match status" value="1"/>
</dbReference>
<dbReference type="AlphaFoldDB" id="A0A9P8RMM4"/>
<evidence type="ECO:0000313" key="5">
    <source>
        <dbReference type="EMBL" id="KAH0556722.1"/>
    </source>
</evidence>
<dbReference type="PANTHER" id="PTHR45937">
    <property type="entry name" value="ASPARAGINE SYNTHETASE DOMAIN-CONTAINING PROTEIN 1"/>
    <property type="match status" value="1"/>
</dbReference>
<organism evidence="5 6">
    <name type="scientific">Trichoglossum hirsutum</name>
    <dbReference type="NCBI Taxonomy" id="265104"/>
    <lineage>
        <taxon>Eukaryota</taxon>
        <taxon>Fungi</taxon>
        <taxon>Dikarya</taxon>
        <taxon>Ascomycota</taxon>
        <taxon>Pezizomycotina</taxon>
        <taxon>Geoglossomycetes</taxon>
        <taxon>Geoglossales</taxon>
        <taxon>Geoglossaceae</taxon>
        <taxon>Trichoglossum</taxon>
    </lineage>
</organism>
<accession>A0A9P8RMM4</accession>